<feature type="compositionally biased region" description="Polar residues" evidence="1">
    <location>
        <begin position="60"/>
        <end position="76"/>
    </location>
</feature>
<sequence length="392" mass="44210">MSRQIHVTLINNDVRLAKPVYSKTGAVLLPIGKTINNRYVSYLKNQGIEFIDIEVGTTESPTSLSKENTVQNNEQEQGQDKEAYKDKARDIFKDAVTNSSDFNFLYMLKRDLSLSVQESVCNFARQDNQDVATVNVIIRIFDDILQNPGDIINLLALKSTDGFTYKHSINVAVLSLLMAMNLGYREEEQKVIAKGAFFHDIGKHKIPREILFNDGVLDAESRRKIEEHPRKGYEILEGSTHMTEEAAKIALQHHERLNGTGYPQGLKGKDITLASQIVGIADVFEAMISNRKHRSSYNPVEIIEYLMTLAGTHFQEQVVKALLNSITIYQIGSLVELSNGERAVVVEVNFSVPTRPVVRVVFDSRDLPVRQKREIDLSAKENMTLNIQRSFG</sequence>
<dbReference type="InterPro" id="IPR037522">
    <property type="entry name" value="HD_GYP_dom"/>
</dbReference>
<reference evidence="3 4" key="1">
    <citation type="submission" date="2019-10" db="EMBL/GenBank/DDBJ databases">
        <title>Whole-genome sequence of the extremophile Heliorestis acidaminivorans DSM 24790.</title>
        <authorList>
            <person name="Kyndt J.A."/>
            <person name="Meyer T.E."/>
        </authorList>
    </citation>
    <scope>NUCLEOTIDE SEQUENCE [LARGE SCALE GENOMIC DNA]</scope>
    <source>
        <strain evidence="3 4">DSM 24790</strain>
    </source>
</reference>
<feature type="region of interest" description="Disordered" evidence="1">
    <location>
        <begin position="60"/>
        <end position="83"/>
    </location>
</feature>
<evidence type="ECO:0000259" key="2">
    <source>
        <dbReference type="PROSITE" id="PS51832"/>
    </source>
</evidence>
<dbReference type="AlphaFoldDB" id="A0A6I0EVD0"/>
<gene>
    <name evidence="3" type="ORF">F9B85_11165</name>
</gene>
<dbReference type="PANTHER" id="PTHR43155">
    <property type="entry name" value="CYCLIC DI-GMP PHOSPHODIESTERASE PA4108-RELATED"/>
    <property type="match status" value="1"/>
</dbReference>
<dbReference type="SUPFAM" id="SSF109604">
    <property type="entry name" value="HD-domain/PDEase-like"/>
    <property type="match status" value="1"/>
</dbReference>
<dbReference type="PANTHER" id="PTHR43155:SF2">
    <property type="entry name" value="CYCLIC DI-GMP PHOSPHODIESTERASE PA4108"/>
    <property type="match status" value="1"/>
</dbReference>
<comment type="caution">
    <text evidence="3">The sequence shown here is derived from an EMBL/GenBank/DDBJ whole genome shotgun (WGS) entry which is preliminary data.</text>
</comment>
<name>A0A6I0EVD0_9FIRM</name>
<dbReference type="EMBL" id="WBXO01000009">
    <property type="protein sequence ID" value="KAB2951839.1"/>
    <property type="molecule type" value="Genomic_DNA"/>
</dbReference>
<dbReference type="PROSITE" id="PS51832">
    <property type="entry name" value="HD_GYP"/>
    <property type="match status" value="1"/>
</dbReference>
<keyword evidence="4" id="KW-1185">Reference proteome</keyword>
<dbReference type="Proteomes" id="UP000468766">
    <property type="component" value="Unassembled WGS sequence"/>
</dbReference>
<dbReference type="InterPro" id="IPR006675">
    <property type="entry name" value="HDIG_dom"/>
</dbReference>
<dbReference type="Pfam" id="PF13487">
    <property type="entry name" value="HD_5"/>
    <property type="match status" value="1"/>
</dbReference>
<evidence type="ECO:0000313" key="4">
    <source>
        <dbReference type="Proteomes" id="UP000468766"/>
    </source>
</evidence>
<dbReference type="Gene3D" id="1.10.3210.10">
    <property type="entry name" value="Hypothetical protein af1432"/>
    <property type="match status" value="1"/>
</dbReference>
<protein>
    <submittedName>
        <fullName evidence="3">HD-GYP domain-containing protein</fullName>
    </submittedName>
</protein>
<dbReference type="InterPro" id="IPR003607">
    <property type="entry name" value="HD/PDEase_dom"/>
</dbReference>
<dbReference type="OrthoDB" id="9804747at2"/>
<dbReference type="SMART" id="SM00471">
    <property type="entry name" value="HDc"/>
    <property type="match status" value="1"/>
</dbReference>
<evidence type="ECO:0000313" key="3">
    <source>
        <dbReference type="EMBL" id="KAB2951839.1"/>
    </source>
</evidence>
<evidence type="ECO:0000256" key="1">
    <source>
        <dbReference type="SAM" id="MobiDB-lite"/>
    </source>
</evidence>
<dbReference type="CDD" id="cd00077">
    <property type="entry name" value="HDc"/>
    <property type="match status" value="1"/>
</dbReference>
<organism evidence="3 4">
    <name type="scientific">Heliorestis acidaminivorans</name>
    <dbReference type="NCBI Taxonomy" id="553427"/>
    <lineage>
        <taxon>Bacteria</taxon>
        <taxon>Bacillati</taxon>
        <taxon>Bacillota</taxon>
        <taxon>Clostridia</taxon>
        <taxon>Eubacteriales</taxon>
        <taxon>Heliobacteriaceae</taxon>
        <taxon>Heliorestis</taxon>
    </lineage>
</organism>
<proteinExistence type="predicted"/>
<feature type="domain" description="HD-GYP" evidence="2">
    <location>
        <begin position="142"/>
        <end position="338"/>
    </location>
</feature>
<dbReference type="RefSeq" id="WP_151620928.1">
    <property type="nucleotide sequence ID" value="NZ_WBXO01000009.1"/>
</dbReference>
<accession>A0A6I0EVD0</accession>
<dbReference type="NCBIfam" id="TIGR00277">
    <property type="entry name" value="HDIG"/>
    <property type="match status" value="1"/>
</dbReference>